<dbReference type="Pfam" id="PF02687">
    <property type="entry name" value="FtsX"/>
    <property type="match status" value="2"/>
</dbReference>
<dbReference type="InterPro" id="IPR003838">
    <property type="entry name" value="ABC3_permease_C"/>
</dbReference>
<feature type="transmembrane region" description="Helical" evidence="6">
    <location>
        <begin position="738"/>
        <end position="758"/>
    </location>
</feature>
<evidence type="ECO:0000256" key="2">
    <source>
        <dbReference type="ARBA" id="ARBA00022475"/>
    </source>
</evidence>
<evidence type="ECO:0000256" key="4">
    <source>
        <dbReference type="ARBA" id="ARBA00022989"/>
    </source>
</evidence>
<feature type="transmembrane region" description="Helical" evidence="6">
    <location>
        <begin position="15"/>
        <end position="38"/>
    </location>
</feature>
<feature type="domain" description="MacB-like periplasmic core" evidence="8">
    <location>
        <begin position="475"/>
        <end position="600"/>
    </location>
</feature>
<evidence type="ECO:0000256" key="6">
    <source>
        <dbReference type="SAM" id="Phobius"/>
    </source>
</evidence>
<dbReference type="GeneID" id="99987590"/>
<comment type="subcellular location">
    <subcellularLocation>
        <location evidence="1">Cell membrane</location>
        <topology evidence="1">Multi-pass membrane protein</topology>
    </subcellularLocation>
</comment>
<feature type="transmembrane region" description="Helical" evidence="6">
    <location>
        <begin position="335"/>
        <end position="362"/>
    </location>
</feature>
<dbReference type="RefSeq" id="WP_090259291.1">
    <property type="nucleotide sequence ID" value="NZ_FOIR01000002.1"/>
</dbReference>
<keyword evidence="4 6" id="KW-1133">Transmembrane helix</keyword>
<dbReference type="OrthoDB" id="5933722at2"/>
<dbReference type="InterPro" id="IPR025857">
    <property type="entry name" value="MacB_PCD"/>
</dbReference>
<gene>
    <name evidence="9" type="ORF">SAMN05216290_2905</name>
</gene>
<dbReference type="Proteomes" id="UP000199437">
    <property type="component" value="Unassembled WGS sequence"/>
</dbReference>
<evidence type="ECO:0000256" key="1">
    <source>
        <dbReference type="ARBA" id="ARBA00004651"/>
    </source>
</evidence>
<evidence type="ECO:0000256" key="3">
    <source>
        <dbReference type="ARBA" id="ARBA00022692"/>
    </source>
</evidence>
<feature type="transmembrane region" description="Helical" evidence="6">
    <location>
        <begin position="426"/>
        <end position="448"/>
    </location>
</feature>
<dbReference type="InterPro" id="IPR050250">
    <property type="entry name" value="Macrolide_Exporter_MacB"/>
</dbReference>
<organism evidence="9 10">
    <name type="scientific">Roseivirga pacifica</name>
    <dbReference type="NCBI Taxonomy" id="1267423"/>
    <lineage>
        <taxon>Bacteria</taxon>
        <taxon>Pseudomonadati</taxon>
        <taxon>Bacteroidota</taxon>
        <taxon>Cytophagia</taxon>
        <taxon>Cytophagales</taxon>
        <taxon>Roseivirgaceae</taxon>
        <taxon>Roseivirga</taxon>
    </lineage>
</organism>
<dbReference type="PANTHER" id="PTHR30572:SF18">
    <property type="entry name" value="ABC-TYPE MACROLIDE FAMILY EXPORT SYSTEM PERMEASE COMPONENT 2"/>
    <property type="match status" value="1"/>
</dbReference>
<dbReference type="STRING" id="1267423.SAMN05216290_2905"/>
<keyword evidence="3 6" id="KW-0812">Transmembrane</keyword>
<feature type="transmembrane region" description="Helical" evidence="6">
    <location>
        <begin position="291"/>
        <end position="315"/>
    </location>
</feature>
<feature type="transmembrane region" description="Helical" evidence="6">
    <location>
        <begin position="770"/>
        <end position="790"/>
    </location>
</feature>
<name>A0A1I0QZ52_9BACT</name>
<evidence type="ECO:0000256" key="5">
    <source>
        <dbReference type="ARBA" id="ARBA00023136"/>
    </source>
</evidence>
<keyword evidence="5 6" id="KW-0472">Membrane</keyword>
<sequence length="809" mass="91225">MTAKTTLRVFGKHKFYSAINILGLSTGFALCMVIFLILSYDYNHDRLLPAADRTYKLNAKYVTPDKSELYAITSRFLGPKLTEEIPEVEAYGRFSRTRRRIVKVDENYFFEHELLYSDQESIRLFEPKFLLGSANRALTKANELVLTASKAIQWFGSVTQAHNASIFVDGKPFQVVGIIEDLAPNLHLQFKGLLSHKTLDNQFERHSAANYLEELWAAEYFTYVRFAENTIHHEVQAKSQNFLEEKVYPLIRQRGIEEEDLVLDFVPVTDSHFETESAYNMPTGDKDFFKITLIIGAIILIIISINYANLSMALLSTRTKELGMKKVLGATKSQITAQLIFESVLYVIISLLLAYGLTYLIIDSRVLESIINRPLKYNALLQPITLLVSLILAITLAILSSFYPAFKYAKVKLHEVAYAKKQSNMLRSLLITVQFMASLLVITSMLMMKLQLNLVNSQSIGITEDPMLIVDMTDNRMASQAEEIKQKLSTLSSVARITDVKLSSAKHLIGSYSINMEVQQNTGDFKEQIVQSAFVSNNFSNTFDISLVEGRDFSADILSDTSKVLVNQSFVQHMSWDTAIGKKVIHRGRQYEVVGVIKDFYFKSLKQKIEPLILYKKAVFSGSSQNLTRTSFHIVVVPGLENRAASEIEEVFQSFYPEIPFEFTAMEDRIGNMYMDDRKESQLIAILGYIAVLIAILGLVGLSSFEVNQRMKEISIRKVLGASPSTLFINLSLKQIKLIVIAGIIATPLCYMFISNWLNEYAYRIELSTNLIFAALISLIAVSILGVVAISAKIIEAGRANPAQTLRTD</sequence>
<evidence type="ECO:0000259" key="8">
    <source>
        <dbReference type="Pfam" id="PF12704"/>
    </source>
</evidence>
<evidence type="ECO:0000313" key="9">
    <source>
        <dbReference type="EMBL" id="SEW32734.1"/>
    </source>
</evidence>
<feature type="transmembrane region" description="Helical" evidence="6">
    <location>
        <begin position="683"/>
        <end position="702"/>
    </location>
</feature>
<dbReference type="GO" id="GO:0005886">
    <property type="term" value="C:plasma membrane"/>
    <property type="evidence" value="ECO:0007669"/>
    <property type="project" value="UniProtKB-SubCell"/>
</dbReference>
<protein>
    <submittedName>
        <fullName evidence="9">FtsX-like permease family protein</fullName>
    </submittedName>
</protein>
<dbReference type="EMBL" id="FOIR01000002">
    <property type="protein sequence ID" value="SEW32734.1"/>
    <property type="molecule type" value="Genomic_DNA"/>
</dbReference>
<dbReference type="Pfam" id="PF12704">
    <property type="entry name" value="MacB_PCD"/>
    <property type="match status" value="2"/>
</dbReference>
<proteinExistence type="predicted"/>
<dbReference type="AlphaFoldDB" id="A0A1I0QZ52"/>
<dbReference type="GO" id="GO:0022857">
    <property type="term" value="F:transmembrane transporter activity"/>
    <property type="evidence" value="ECO:0007669"/>
    <property type="project" value="TreeGrafter"/>
</dbReference>
<feature type="domain" description="ABC3 transporter permease C-terminal" evidence="7">
    <location>
        <begin position="294"/>
        <end position="411"/>
    </location>
</feature>
<dbReference type="PANTHER" id="PTHR30572">
    <property type="entry name" value="MEMBRANE COMPONENT OF TRANSPORTER-RELATED"/>
    <property type="match status" value="1"/>
</dbReference>
<evidence type="ECO:0000313" key="10">
    <source>
        <dbReference type="Proteomes" id="UP000199437"/>
    </source>
</evidence>
<feature type="transmembrane region" description="Helical" evidence="6">
    <location>
        <begin position="383"/>
        <end position="406"/>
    </location>
</feature>
<reference evidence="10" key="1">
    <citation type="submission" date="2016-10" db="EMBL/GenBank/DDBJ databases">
        <authorList>
            <person name="Varghese N."/>
            <person name="Submissions S."/>
        </authorList>
    </citation>
    <scope>NUCLEOTIDE SEQUENCE [LARGE SCALE GENOMIC DNA]</scope>
    <source>
        <strain evidence="10">CGMCC 1.12402</strain>
    </source>
</reference>
<feature type="domain" description="ABC3 transporter permease C-terminal" evidence="7">
    <location>
        <begin position="686"/>
        <end position="795"/>
    </location>
</feature>
<evidence type="ECO:0000259" key="7">
    <source>
        <dbReference type="Pfam" id="PF02687"/>
    </source>
</evidence>
<feature type="domain" description="MacB-like periplasmic core" evidence="8">
    <location>
        <begin position="17"/>
        <end position="200"/>
    </location>
</feature>
<accession>A0A1I0QZ52</accession>
<keyword evidence="10" id="KW-1185">Reference proteome</keyword>
<keyword evidence="2" id="KW-1003">Cell membrane</keyword>